<name>A0A6H5I113_9HYME</name>
<accession>A0A6H5I113</accession>
<evidence type="ECO:0000256" key="1">
    <source>
        <dbReference type="SAM" id="MobiDB-lite"/>
    </source>
</evidence>
<organism evidence="3 4">
    <name type="scientific">Trichogramma brassicae</name>
    <dbReference type="NCBI Taxonomy" id="86971"/>
    <lineage>
        <taxon>Eukaryota</taxon>
        <taxon>Metazoa</taxon>
        <taxon>Ecdysozoa</taxon>
        <taxon>Arthropoda</taxon>
        <taxon>Hexapoda</taxon>
        <taxon>Insecta</taxon>
        <taxon>Pterygota</taxon>
        <taxon>Neoptera</taxon>
        <taxon>Endopterygota</taxon>
        <taxon>Hymenoptera</taxon>
        <taxon>Apocrita</taxon>
        <taxon>Proctotrupomorpha</taxon>
        <taxon>Chalcidoidea</taxon>
        <taxon>Trichogrammatidae</taxon>
        <taxon>Trichogramma</taxon>
    </lineage>
</organism>
<evidence type="ECO:0000313" key="3">
    <source>
        <dbReference type="EMBL" id="CAB0028917.1"/>
    </source>
</evidence>
<keyword evidence="4" id="KW-1185">Reference proteome</keyword>
<proteinExistence type="predicted"/>
<feature type="compositionally biased region" description="Polar residues" evidence="1">
    <location>
        <begin position="204"/>
        <end position="213"/>
    </location>
</feature>
<keyword evidence="2" id="KW-1133">Transmembrane helix</keyword>
<keyword evidence="2" id="KW-0472">Membrane</keyword>
<gene>
    <name evidence="3" type="ORF">TBRA_LOCUS1029</name>
</gene>
<protein>
    <submittedName>
        <fullName evidence="3">Uncharacterized protein</fullName>
    </submittedName>
</protein>
<evidence type="ECO:0000256" key="2">
    <source>
        <dbReference type="SAM" id="Phobius"/>
    </source>
</evidence>
<feature type="compositionally biased region" description="Low complexity" evidence="1">
    <location>
        <begin position="332"/>
        <end position="341"/>
    </location>
</feature>
<dbReference type="AlphaFoldDB" id="A0A6H5I113"/>
<feature type="transmembrane region" description="Helical" evidence="2">
    <location>
        <begin position="242"/>
        <end position="263"/>
    </location>
</feature>
<dbReference type="OrthoDB" id="6362812at2759"/>
<feature type="region of interest" description="Disordered" evidence="1">
    <location>
        <begin position="111"/>
        <end position="130"/>
    </location>
</feature>
<sequence length="360" mass="39132">MFDPTLPIVHESLLCVHRTRASGSSIYIQPEQHPAATAAVACLLCLPSSRICSTVAATYTTTHVYARGSLMYSAFFKLSPNLALIMQFSRSHIRTHLHHPPHVRVRLLPTSARKRRRRNQAEGVSSCGRTRWRKSTEMRMFRRLLEASTRAASGQPGSILQVTPTPLLPHNPAAILTGPAVASSSSSPGLASVAAGGGPSAASHDSTQPPQQRHINSTLQFNESSDELEYSILAAFSDMETVFLACISTLLPLVVALGLAFGIRHVWRKYRERRTSTSSGLPWYRGVNSRDDTAESLRSGSGAVCSQQQQQQQQQQSTQILSAQNHATCQASRAAAAANEQASERANEPRGGQSRTLKSK</sequence>
<feature type="region of interest" description="Disordered" evidence="1">
    <location>
        <begin position="278"/>
        <end position="310"/>
    </location>
</feature>
<dbReference type="EMBL" id="CADCXV010000213">
    <property type="protein sequence ID" value="CAB0028917.1"/>
    <property type="molecule type" value="Genomic_DNA"/>
</dbReference>
<feature type="region of interest" description="Disordered" evidence="1">
    <location>
        <begin position="186"/>
        <end position="213"/>
    </location>
</feature>
<keyword evidence="2" id="KW-0812">Transmembrane</keyword>
<evidence type="ECO:0000313" key="4">
    <source>
        <dbReference type="Proteomes" id="UP000479190"/>
    </source>
</evidence>
<reference evidence="3 4" key="1">
    <citation type="submission" date="2020-02" db="EMBL/GenBank/DDBJ databases">
        <authorList>
            <person name="Ferguson B K."/>
        </authorList>
    </citation>
    <scope>NUCLEOTIDE SEQUENCE [LARGE SCALE GENOMIC DNA]</scope>
</reference>
<dbReference type="Proteomes" id="UP000479190">
    <property type="component" value="Unassembled WGS sequence"/>
</dbReference>
<feature type="region of interest" description="Disordered" evidence="1">
    <location>
        <begin position="332"/>
        <end position="360"/>
    </location>
</feature>